<feature type="domain" description="Acyl-CoA oxidase/dehydrogenase middle" evidence="8">
    <location>
        <begin position="121"/>
        <end position="215"/>
    </location>
</feature>
<evidence type="ECO:0000256" key="4">
    <source>
        <dbReference type="ARBA" id="ARBA00022827"/>
    </source>
</evidence>
<feature type="domain" description="Acyl-CoA dehydrogenase/oxidase C-terminal" evidence="7">
    <location>
        <begin position="227"/>
        <end position="376"/>
    </location>
</feature>
<dbReference type="Gene3D" id="2.40.110.10">
    <property type="entry name" value="Butyryl-CoA Dehydrogenase, subunit A, domain 2"/>
    <property type="match status" value="1"/>
</dbReference>
<dbReference type="AlphaFoldDB" id="A0A6I6MS52"/>
<name>A0A6I6MS52_9ACTN</name>
<keyword evidence="5 6" id="KW-0560">Oxidoreductase</keyword>
<dbReference type="GO" id="GO:0003995">
    <property type="term" value="F:acyl-CoA dehydrogenase activity"/>
    <property type="evidence" value="ECO:0007669"/>
    <property type="project" value="TreeGrafter"/>
</dbReference>
<dbReference type="Proteomes" id="UP000436138">
    <property type="component" value="Chromosome"/>
</dbReference>
<dbReference type="KEGG" id="sbro:GQF42_07510"/>
<evidence type="ECO:0000256" key="2">
    <source>
        <dbReference type="ARBA" id="ARBA00009347"/>
    </source>
</evidence>
<dbReference type="InterPro" id="IPR036250">
    <property type="entry name" value="AcylCo_DH-like_C"/>
</dbReference>
<evidence type="ECO:0000313" key="10">
    <source>
        <dbReference type="EMBL" id="QHA03143.1"/>
    </source>
</evidence>
<organism evidence="10 11">
    <name type="scientific">Streptomyces broussonetiae</name>
    <dbReference type="NCBI Taxonomy" id="2686304"/>
    <lineage>
        <taxon>Bacteria</taxon>
        <taxon>Bacillati</taxon>
        <taxon>Actinomycetota</taxon>
        <taxon>Actinomycetes</taxon>
        <taxon>Kitasatosporales</taxon>
        <taxon>Streptomycetaceae</taxon>
        <taxon>Streptomyces</taxon>
    </lineage>
</organism>
<dbReference type="InterPro" id="IPR037069">
    <property type="entry name" value="AcylCoA_DH/ox_N_sf"/>
</dbReference>
<evidence type="ECO:0000313" key="11">
    <source>
        <dbReference type="Proteomes" id="UP000436138"/>
    </source>
</evidence>
<evidence type="ECO:0000256" key="1">
    <source>
        <dbReference type="ARBA" id="ARBA00001974"/>
    </source>
</evidence>
<dbReference type="InterPro" id="IPR046373">
    <property type="entry name" value="Acyl-CoA_Oxase/DH_mid-dom_sf"/>
</dbReference>
<dbReference type="FunFam" id="2.40.110.10:FF:000002">
    <property type="entry name" value="Acyl-CoA dehydrogenase fadE12"/>
    <property type="match status" value="1"/>
</dbReference>
<sequence>MDFDLTAEQRRRTERIREAAGRLLPRPEPGEAAGKDIWQAAGESGITGLCLPEDCGGGGLGALDTALGLEAFCAGGADTGLAFAIAAHLLACGTALAEHAHEPVRADLLRGMSSGKTIAANAMTENEAGSDVSRLATTAVPDGDSYVLNGVKSFASNGPLADVFVTYAVTSPAAGYLGLSAFAVPAGSPGLRVGPTLAKVGLEGCAAARVEFSECRVPRSHLLGSEGQGSAVFHGSMTWERACLPAIYLGAMEVQLRRCVTHSRERRQFGRRIGDFQAVSHRLATMKQRLESSRLLLYRACWQVDQGGPDAGEAAALAKVAVAEAAVANAVDAVRLFGARGYLADDGIGDQLKDAVPMHIFSGTTDIQREIIARGMGL</sequence>
<dbReference type="Pfam" id="PF00441">
    <property type="entry name" value="Acyl-CoA_dh_1"/>
    <property type="match status" value="1"/>
</dbReference>
<dbReference type="Pfam" id="PF02771">
    <property type="entry name" value="Acyl-CoA_dh_N"/>
    <property type="match status" value="1"/>
</dbReference>
<keyword evidence="4 6" id="KW-0274">FAD</keyword>
<dbReference type="InterPro" id="IPR006091">
    <property type="entry name" value="Acyl-CoA_Oxase/DH_mid-dom"/>
</dbReference>
<dbReference type="InterPro" id="IPR009100">
    <property type="entry name" value="AcylCoA_DH/oxidase_NM_dom_sf"/>
</dbReference>
<feature type="domain" description="Acyl-CoA dehydrogenase/oxidase N-terminal" evidence="9">
    <location>
        <begin position="7"/>
        <end position="116"/>
    </location>
</feature>
<comment type="cofactor">
    <cofactor evidence="1 6">
        <name>FAD</name>
        <dbReference type="ChEBI" id="CHEBI:57692"/>
    </cofactor>
</comment>
<protein>
    <submittedName>
        <fullName evidence="10">Acyl-CoA dehydrogenase</fullName>
    </submittedName>
</protein>
<dbReference type="SUPFAM" id="SSF56645">
    <property type="entry name" value="Acyl-CoA dehydrogenase NM domain-like"/>
    <property type="match status" value="1"/>
</dbReference>
<dbReference type="Pfam" id="PF02770">
    <property type="entry name" value="Acyl-CoA_dh_M"/>
    <property type="match status" value="1"/>
</dbReference>
<dbReference type="GO" id="GO:0050660">
    <property type="term" value="F:flavin adenine dinucleotide binding"/>
    <property type="evidence" value="ECO:0007669"/>
    <property type="project" value="InterPro"/>
</dbReference>
<accession>A0A6I6MS52</accession>
<dbReference type="EMBL" id="CP047020">
    <property type="protein sequence ID" value="QHA03143.1"/>
    <property type="molecule type" value="Genomic_DNA"/>
</dbReference>
<dbReference type="InterPro" id="IPR009075">
    <property type="entry name" value="AcylCo_DH/oxidase_C"/>
</dbReference>
<dbReference type="RefSeq" id="WP_158918840.1">
    <property type="nucleotide sequence ID" value="NZ_CP047020.1"/>
</dbReference>
<dbReference type="InterPro" id="IPR013786">
    <property type="entry name" value="AcylCoA_DH/ox_N"/>
</dbReference>
<evidence type="ECO:0000259" key="8">
    <source>
        <dbReference type="Pfam" id="PF02770"/>
    </source>
</evidence>
<gene>
    <name evidence="10" type="ORF">GQF42_07510</name>
</gene>
<reference evidence="10 11" key="1">
    <citation type="submission" date="2019-12" db="EMBL/GenBank/DDBJ databases">
        <title>Streptomyces sp. strain T44 isolated from rhizosphere soil of Broussonetia papyrifera.</title>
        <authorList>
            <person name="Mo P."/>
        </authorList>
    </citation>
    <scope>NUCLEOTIDE SEQUENCE [LARGE SCALE GENOMIC DNA]</scope>
    <source>
        <strain evidence="10 11">T44</strain>
    </source>
</reference>
<dbReference type="CDD" id="cd00567">
    <property type="entry name" value="ACAD"/>
    <property type="match status" value="1"/>
</dbReference>
<dbReference type="Gene3D" id="1.20.140.10">
    <property type="entry name" value="Butyryl-CoA Dehydrogenase, subunit A, domain 3"/>
    <property type="match status" value="1"/>
</dbReference>
<dbReference type="PANTHER" id="PTHR43884">
    <property type="entry name" value="ACYL-COA DEHYDROGENASE"/>
    <property type="match status" value="1"/>
</dbReference>
<keyword evidence="3 6" id="KW-0285">Flavoprotein</keyword>
<proteinExistence type="inferred from homology"/>
<comment type="similarity">
    <text evidence="2 6">Belongs to the acyl-CoA dehydrogenase family.</text>
</comment>
<evidence type="ECO:0000256" key="3">
    <source>
        <dbReference type="ARBA" id="ARBA00022630"/>
    </source>
</evidence>
<evidence type="ECO:0000256" key="5">
    <source>
        <dbReference type="ARBA" id="ARBA00023002"/>
    </source>
</evidence>
<dbReference type="Gene3D" id="1.10.540.10">
    <property type="entry name" value="Acyl-CoA dehydrogenase/oxidase, N-terminal domain"/>
    <property type="match status" value="1"/>
</dbReference>
<evidence type="ECO:0000259" key="7">
    <source>
        <dbReference type="Pfam" id="PF00441"/>
    </source>
</evidence>
<dbReference type="PANTHER" id="PTHR43884:SF12">
    <property type="entry name" value="ISOVALERYL-COA DEHYDROGENASE, MITOCHONDRIAL-RELATED"/>
    <property type="match status" value="1"/>
</dbReference>
<evidence type="ECO:0000256" key="6">
    <source>
        <dbReference type="RuleBase" id="RU362125"/>
    </source>
</evidence>
<evidence type="ECO:0000259" key="9">
    <source>
        <dbReference type="Pfam" id="PF02771"/>
    </source>
</evidence>
<keyword evidence="11" id="KW-1185">Reference proteome</keyword>
<dbReference type="SUPFAM" id="SSF47203">
    <property type="entry name" value="Acyl-CoA dehydrogenase C-terminal domain-like"/>
    <property type="match status" value="1"/>
</dbReference>